<reference evidence="2" key="1">
    <citation type="journal article" date="2015" name="Nature">
        <title>Complex archaea that bridge the gap between prokaryotes and eukaryotes.</title>
        <authorList>
            <person name="Spang A."/>
            <person name="Saw J.H."/>
            <person name="Jorgensen S.L."/>
            <person name="Zaremba-Niedzwiedzka K."/>
            <person name="Martijn J."/>
            <person name="Lind A.E."/>
            <person name="van Eijk R."/>
            <person name="Schleper C."/>
            <person name="Guy L."/>
            <person name="Ettema T.J."/>
        </authorList>
    </citation>
    <scope>NUCLEOTIDE SEQUENCE</scope>
</reference>
<keyword evidence="1" id="KW-0812">Transmembrane</keyword>
<evidence type="ECO:0000313" key="2">
    <source>
        <dbReference type="EMBL" id="KKL03896.1"/>
    </source>
</evidence>
<feature type="transmembrane region" description="Helical" evidence="1">
    <location>
        <begin position="12"/>
        <end position="30"/>
    </location>
</feature>
<sequence>MSENRVKIKRFLIIFLFIFIFLSPIIFTNFNDYMLDCMPAIYHIISAELKTGGWHSRVAFQGNVVFDPSLKEYPKIGVWKTDFTGWKTEFILTMSRECKRKLKNILNINLILIHNQVLIT</sequence>
<protein>
    <submittedName>
        <fullName evidence="2">Uncharacterized protein</fullName>
    </submittedName>
</protein>
<comment type="caution">
    <text evidence="2">The sequence shown here is derived from an EMBL/GenBank/DDBJ whole genome shotgun (WGS) entry which is preliminary data.</text>
</comment>
<proteinExistence type="predicted"/>
<keyword evidence="1" id="KW-0472">Membrane</keyword>
<name>A0A0F9CDY9_9ZZZZ</name>
<dbReference type="AlphaFoldDB" id="A0A0F9CDY9"/>
<gene>
    <name evidence="2" type="ORF">LCGC14_2621530</name>
</gene>
<evidence type="ECO:0000256" key="1">
    <source>
        <dbReference type="SAM" id="Phobius"/>
    </source>
</evidence>
<organism evidence="2">
    <name type="scientific">marine sediment metagenome</name>
    <dbReference type="NCBI Taxonomy" id="412755"/>
    <lineage>
        <taxon>unclassified sequences</taxon>
        <taxon>metagenomes</taxon>
        <taxon>ecological metagenomes</taxon>
    </lineage>
</organism>
<accession>A0A0F9CDY9</accession>
<dbReference type="EMBL" id="LAZR01044745">
    <property type="protein sequence ID" value="KKL03896.1"/>
    <property type="molecule type" value="Genomic_DNA"/>
</dbReference>
<keyword evidence="1" id="KW-1133">Transmembrane helix</keyword>